<dbReference type="VEuPathDB" id="FungiDB:FOZG_10936"/>
<proteinExistence type="predicted"/>
<dbReference type="HOGENOM" id="CLU_2236696_0_0_1"/>
<accession>W9K2U9</accession>
<reference evidence="2" key="2">
    <citation type="submission" date="2012-06" db="EMBL/GenBank/DDBJ databases">
        <title>Annotation of the Genome Sequence of Fusarium oxysporum Fo47.</title>
        <authorList>
            <consortium name="The Broad Institute Genomics Platform"/>
            <person name="Ma L.-J."/>
            <person name="Corby-Kistler H."/>
            <person name="Broz K."/>
            <person name="Gale L.R."/>
            <person name="Jonkers W."/>
            <person name="O'Donnell K."/>
            <person name="Ploetz R."/>
            <person name="Steinberg C."/>
            <person name="Schwartz D.C."/>
            <person name="VanEtten H."/>
            <person name="Zhou S."/>
            <person name="Young S.K."/>
            <person name="Zeng Q."/>
            <person name="Gargeya S."/>
            <person name="Fitzgerald M."/>
            <person name="Abouelleil A."/>
            <person name="Alvarado L."/>
            <person name="Chapman S.B."/>
            <person name="Gainer-Dewar J."/>
            <person name="Goldberg J."/>
            <person name="Griggs A."/>
            <person name="Gujja S."/>
            <person name="Hansen M."/>
            <person name="Howarth C."/>
            <person name="Imamovic A."/>
            <person name="Ireland A."/>
            <person name="Larimer J."/>
            <person name="McCowan C."/>
            <person name="Murphy C."/>
            <person name="Pearson M."/>
            <person name="Poon T.W."/>
            <person name="Priest M."/>
            <person name="Roberts A."/>
            <person name="Saif S."/>
            <person name="Shea T."/>
            <person name="Sykes S."/>
            <person name="Wortman J."/>
            <person name="Nusbaum C."/>
            <person name="Birren B."/>
        </authorList>
    </citation>
    <scope>NUCLEOTIDE SEQUENCE</scope>
    <source>
        <strain evidence="2">Fo47</strain>
    </source>
</reference>
<sequence>MRGYTKDDICLMIRRTKDGRRGDADDEKGWPRTTSNRDFKGHRRYRNYEGQLPYDGWSTKKQLSTAGLRDSSRIYRNRELHNHNPTRLSLPPISLYSQLTRHDHL</sequence>
<reference evidence="2" key="1">
    <citation type="submission" date="2011-06" db="EMBL/GenBank/DDBJ databases">
        <title>The Genome Sequence of Fusarium oxysporum Fo47.</title>
        <authorList>
            <consortium name="The Broad Institute Genome Sequencing Platform"/>
            <person name="Ma L.-J."/>
            <person name="Gale L.R."/>
            <person name="Schwartz D.C."/>
            <person name="Zhou S."/>
            <person name="Corby-Kistler H."/>
            <person name="Young S.K."/>
            <person name="Zeng Q."/>
            <person name="Gargeya S."/>
            <person name="Fitzgerald M."/>
            <person name="Haas B."/>
            <person name="Abouelleil A."/>
            <person name="Alvarado L."/>
            <person name="Arachchi H.M."/>
            <person name="Berlin A."/>
            <person name="Brown A."/>
            <person name="Chapman S.B."/>
            <person name="Chen Z."/>
            <person name="Dunbar C."/>
            <person name="Freedman E."/>
            <person name="Gearin G."/>
            <person name="Gellesch M."/>
            <person name="Goldberg J."/>
            <person name="Griggs A."/>
            <person name="Gujja S."/>
            <person name="Heiman D."/>
            <person name="Howarth C."/>
            <person name="Larson L."/>
            <person name="Lui A."/>
            <person name="MacDonald P.J.P."/>
            <person name="Mehta T."/>
            <person name="Montmayeur A."/>
            <person name="Murphy C."/>
            <person name="Neiman D."/>
            <person name="Pearson M."/>
            <person name="Priest M."/>
            <person name="Roberts A."/>
            <person name="Saif S."/>
            <person name="Shea T."/>
            <person name="Shenoy N."/>
            <person name="Sisk P."/>
            <person name="Stolte C."/>
            <person name="Sykes S."/>
            <person name="Wortman J."/>
            <person name="Nusbaum C."/>
            <person name="Birren B."/>
        </authorList>
    </citation>
    <scope>NUCLEOTIDE SEQUENCE [LARGE SCALE GENOMIC DNA]</scope>
    <source>
        <strain evidence="2">Fo47</strain>
    </source>
</reference>
<name>W9K2U9_FUSOX</name>
<evidence type="ECO:0000256" key="1">
    <source>
        <dbReference type="SAM" id="MobiDB-lite"/>
    </source>
</evidence>
<dbReference type="EMBL" id="JH717902">
    <property type="protein sequence ID" value="EWZ37074.1"/>
    <property type="molecule type" value="Genomic_DNA"/>
</dbReference>
<dbReference type="AlphaFoldDB" id="W9K2U9"/>
<gene>
    <name evidence="2" type="ORF">FOZG_10936</name>
</gene>
<evidence type="ECO:0000313" key="2">
    <source>
        <dbReference type="EMBL" id="EWZ37074.1"/>
    </source>
</evidence>
<dbReference type="Proteomes" id="UP000030766">
    <property type="component" value="Unassembled WGS sequence"/>
</dbReference>
<protein>
    <submittedName>
        <fullName evidence="2">Uncharacterized protein</fullName>
    </submittedName>
</protein>
<feature type="region of interest" description="Disordered" evidence="1">
    <location>
        <begin position="16"/>
        <end position="38"/>
    </location>
</feature>
<organism evidence="2">
    <name type="scientific">Fusarium oxysporum Fo47</name>
    <dbReference type="NCBI Taxonomy" id="660027"/>
    <lineage>
        <taxon>Eukaryota</taxon>
        <taxon>Fungi</taxon>
        <taxon>Dikarya</taxon>
        <taxon>Ascomycota</taxon>
        <taxon>Pezizomycotina</taxon>
        <taxon>Sordariomycetes</taxon>
        <taxon>Hypocreomycetidae</taxon>
        <taxon>Hypocreales</taxon>
        <taxon>Nectriaceae</taxon>
        <taxon>Fusarium</taxon>
        <taxon>Fusarium oxysporum species complex</taxon>
    </lineage>
</organism>